<dbReference type="Pfam" id="PF02779">
    <property type="entry name" value="Transket_pyr"/>
    <property type="match status" value="1"/>
</dbReference>
<dbReference type="SMART" id="SM00861">
    <property type="entry name" value="Transket_pyr"/>
    <property type="match status" value="1"/>
</dbReference>
<comment type="cofactor">
    <cofactor evidence="1">
        <name>Mg(2+)</name>
        <dbReference type="ChEBI" id="CHEBI:18420"/>
    </cofactor>
</comment>
<dbReference type="SUPFAM" id="SSF52518">
    <property type="entry name" value="Thiamin diphosphate-binding fold (THDP-binding)"/>
    <property type="match status" value="1"/>
</dbReference>
<feature type="domain" description="Transketolase-like pyrimidine-binding" evidence="12">
    <location>
        <begin position="3"/>
        <end position="166"/>
    </location>
</feature>
<evidence type="ECO:0000256" key="3">
    <source>
        <dbReference type="ARBA" id="ARBA00011081"/>
    </source>
</evidence>
<evidence type="ECO:0000256" key="10">
    <source>
        <dbReference type="ARBA" id="ARBA00023052"/>
    </source>
</evidence>
<dbReference type="Gene3D" id="3.40.50.920">
    <property type="match status" value="1"/>
</dbReference>
<dbReference type="GO" id="GO:0009228">
    <property type="term" value="P:thiamine biosynthetic process"/>
    <property type="evidence" value="ECO:0007669"/>
    <property type="project" value="UniProtKB-KW"/>
</dbReference>
<dbReference type="Gene3D" id="3.40.50.970">
    <property type="match status" value="1"/>
</dbReference>
<gene>
    <name evidence="13" type="ORF">H0N91_19405</name>
</gene>
<comment type="subunit">
    <text evidence="4">Homodimer.</text>
</comment>
<dbReference type="InterPro" id="IPR033248">
    <property type="entry name" value="Transketolase_C"/>
</dbReference>
<comment type="similarity">
    <text evidence="3">Belongs to the transketolase family. DXPS subfamily.</text>
</comment>
<dbReference type="RefSeq" id="WP_180494282.1">
    <property type="nucleotide sequence ID" value="NZ_JACCKS010000039.1"/>
</dbReference>
<evidence type="ECO:0000256" key="1">
    <source>
        <dbReference type="ARBA" id="ARBA00001946"/>
    </source>
</evidence>
<dbReference type="GO" id="GO:0016114">
    <property type="term" value="P:terpenoid biosynthetic process"/>
    <property type="evidence" value="ECO:0007669"/>
    <property type="project" value="InterPro"/>
</dbReference>
<sequence length="307" mass="34310">MNANLRDTFWDVIYERARNDSDIVIVSADLGAASLDKFRRDMPAQFISVGIAEQNAITVAAGLALSGKKVFVYACVPFIVLRCYEQIRLLISGMKLPITIVGQGMGYSFAEYGPTHHIVEDVGAMRMLPNMNIFSLSDNCLTQKVAEYTLASDEGAYVRVDKATPENIYKNTELIDLDKGFYRFGNIEKTLLIAVGSTVKTALEVQQILKEKSVSVIDMFRIMPDKQALVKELQNYDKIITLEEHSYPCGMGSMICEIIMDNGINTKVKRIALDHSQGYCYEYGGREHMHCLKGIDAASVAEKIEKF</sequence>
<name>A0A853JUE3_9FIRM</name>
<dbReference type="CDD" id="cd07033">
    <property type="entry name" value="TPP_PYR_DXS_TK_like"/>
    <property type="match status" value="1"/>
</dbReference>
<comment type="caution">
    <text evidence="13">The sequence shown here is derived from an EMBL/GenBank/DDBJ whole genome shotgun (WGS) entry which is preliminary data.</text>
</comment>
<dbReference type="GO" id="GO:0046872">
    <property type="term" value="F:metal ion binding"/>
    <property type="evidence" value="ECO:0007669"/>
    <property type="project" value="UniProtKB-KW"/>
</dbReference>
<evidence type="ECO:0000256" key="9">
    <source>
        <dbReference type="ARBA" id="ARBA00022977"/>
    </source>
</evidence>
<dbReference type="InterPro" id="IPR009014">
    <property type="entry name" value="Transketo_C/PFOR_II"/>
</dbReference>
<evidence type="ECO:0000256" key="2">
    <source>
        <dbReference type="ARBA" id="ARBA00004980"/>
    </source>
</evidence>
<evidence type="ECO:0000256" key="8">
    <source>
        <dbReference type="ARBA" id="ARBA00022842"/>
    </source>
</evidence>
<evidence type="ECO:0000256" key="11">
    <source>
        <dbReference type="ARBA" id="ARBA00023229"/>
    </source>
</evidence>
<keyword evidence="11" id="KW-0414">Isoprene biosynthesis</keyword>
<dbReference type="EC" id="2.2.1.7" evidence="5"/>
<comment type="pathway">
    <text evidence="2">Metabolic intermediate biosynthesis; 1-deoxy-D-xylulose 5-phosphate biosynthesis; 1-deoxy-D-xylulose 5-phosphate from D-glyceraldehyde 3-phosphate and pyruvate: step 1/1.</text>
</comment>
<keyword evidence="6" id="KW-0808">Transferase</keyword>
<evidence type="ECO:0000256" key="4">
    <source>
        <dbReference type="ARBA" id="ARBA00011738"/>
    </source>
</evidence>
<keyword evidence="9" id="KW-0784">Thiamine biosynthesis</keyword>
<dbReference type="InterPro" id="IPR029061">
    <property type="entry name" value="THDP-binding"/>
</dbReference>
<proteinExistence type="inferred from homology"/>
<dbReference type="GO" id="GO:0019288">
    <property type="term" value="P:isopentenyl diphosphate biosynthetic process, methylerythritol 4-phosphate pathway"/>
    <property type="evidence" value="ECO:0007669"/>
    <property type="project" value="TreeGrafter"/>
</dbReference>
<dbReference type="PANTHER" id="PTHR43322">
    <property type="entry name" value="1-D-DEOXYXYLULOSE 5-PHOSPHATE SYNTHASE-RELATED"/>
    <property type="match status" value="1"/>
</dbReference>
<evidence type="ECO:0000313" key="14">
    <source>
        <dbReference type="Proteomes" id="UP000586254"/>
    </source>
</evidence>
<dbReference type="AlphaFoldDB" id="A0A853JUE3"/>
<accession>A0A853JUE3</accession>
<dbReference type="EMBL" id="JACCKS010000039">
    <property type="protein sequence ID" value="NZA40237.1"/>
    <property type="molecule type" value="Genomic_DNA"/>
</dbReference>
<dbReference type="SUPFAM" id="SSF52922">
    <property type="entry name" value="TK C-terminal domain-like"/>
    <property type="match status" value="1"/>
</dbReference>
<evidence type="ECO:0000256" key="7">
    <source>
        <dbReference type="ARBA" id="ARBA00022723"/>
    </source>
</evidence>
<dbReference type="Pfam" id="PF02780">
    <property type="entry name" value="Transketolase_C"/>
    <property type="match status" value="1"/>
</dbReference>
<organism evidence="13 14">
    <name type="scientific">Eubacterium callanderi</name>
    <dbReference type="NCBI Taxonomy" id="53442"/>
    <lineage>
        <taxon>Bacteria</taxon>
        <taxon>Bacillati</taxon>
        <taxon>Bacillota</taxon>
        <taxon>Clostridia</taxon>
        <taxon>Eubacteriales</taxon>
        <taxon>Eubacteriaceae</taxon>
        <taxon>Eubacterium</taxon>
    </lineage>
</organism>
<evidence type="ECO:0000259" key="12">
    <source>
        <dbReference type="SMART" id="SM00861"/>
    </source>
</evidence>
<evidence type="ECO:0000256" key="6">
    <source>
        <dbReference type="ARBA" id="ARBA00022679"/>
    </source>
</evidence>
<evidence type="ECO:0000313" key="13">
    <source>
        <dbReference type="EMBL" id="NZA40237.1"/>
    </source>
</evidence>
<keyword evidence="7" id="KW-0479">Metal-binding</keyword>
<dbReference type="InterPro" id="IPR005475">
    <property type="entry name" value="Transketolase-like_Pyr-bd"/>
</dbReference>
<dbReference type="Proteomes" id="UP000586254">
    <property type="component" value="Unassembled WGS sequence"/>
</dbReference>
<keyword evidence="10" id="KW-0786">Thiamine pyrophosphate</keyword>
<keyword evidence="8" id="KW-0460">Magnesium</keyword>
<reference evidence="13 14" key="1">
    <citation type="submission" date="2020-07" db="EMBL/GenBank/DDBJ databases">
        <title>Organ Donor 1.</title>
        <authorList>
            <person name="Marsh A.J."/>
            <person name="Azcarate-Peril M.A."/>
        </authorList>
    </citation>
    <scope>NUCLEOTIDE SEQUENCE [LARGE SCALE GENOMIC DNA]</scope>
    <source>
        <strain evidence="13 14">AMC0717</strain>
    </source>
</reference>
<dbReference type="GO" id="GO:0008661">
    <property type="term" value="F:1-deoxy-D-xylulose-5-phosphate synthase activity"/>
    <property type="evidence" value="ECO:0007669"/>
    <property type="project" value="UniProtKB-EC"/>
</dbReference>
<protein>
    <recommendedName>
        <fullName evidence="5">1-deoxy-D-xylulose-5-phosphate synthase</fullName>
        <ecNumber evidence="5">2.2.1.7</ecNumber>
    </recommendedName>
</protein>
<dbReference type="InterPro" id="IPR005477">
    <property type="entry name" value="Dxylulose-5-P_synthase"/>
</dbReference>
<evidence type="ECO:0000256" key="5">
    <source>
        <dbReference type="ARBA" id="ARBA00013150"/>
    </source>
</evidence>
<dbReference type="GO" id="GO:0005829">
    <property type="term" value="C:cytosol"/>
    <property type="evidence" value="ECO:0007669"/>
    <property type="project" value="TreeGrafter"/>
</dbReference>
<dbReference type="PANTHER" id="PTHR43322:SF5">
    <property type="entry name" value="1-DEOXY-D-XYLULOSE-5-PHOSPHATE SYNTHASE, CHLOROPLASTIC"/>
    <property type="match status" value="1"/>
</dbReference>